<evidence type="ECO:0000313" key="1">
    <source>
        <dbReference type="EMBL" id="MBL0371829.1"/>
    </source>
</evidence>
<dbReference type="RefSeq" id="WP_201655332.1">
    <property type="nucleotide sequence ID" value="NZ_JAEQNC010000003.1"/>
</dbReference>
<accession>A0A937CNB5</accession>
<dbReference type="AlphaFoldDB" id="A0A937CNB5"/>
<reference evidence="1" key="1">
    <citation type="submission" date="2021-01" db="EMBL/GenBank/DDBJ databases">
        <title>Rhizobium sp. strain KVB221 16S ribosomal RNA gene Genome sequencing and assembly.</title>
        <authorList>
            <person name="Kang M."/>
        </authorList>
    </citation>
    <scope>NUCLEOTIDE SEQUENCE</scope>
    <source>
        <strain evidence="1">KVB221</strain>
    </source>
</reference>
<name>A0A937CNB5_9HYPH</name>
<dbReference type="EMBL" id="JAEQNC010000003">
    <property type="protein sequence ID" value="MBL0371829.1"/>
    <property type="molecule type" value="Genomic_DNA"/>
</dbReference>
<organism evidence="1 2">
    <name type="scientific">Rhizobium setariae</name>
    <dbReference type="NCBI Taxonomy" id="2801340"/>
    <lineage>
        <taxon>Bacteria</taxon>
        <taxon>Pseudomonadati</taxon>
        <taxon>Pseudomonadota</taxon>
        <taxon>Alphaproteobacteria</taxon>
        <taxon>Hyphomicrobiales</taxon>
        <taxon>Rhizobiaceae</taxon>
        <taxon>Rhizobium/Agrobacterium group</taxon>
        <taxon>Rhizobium</taxon>
    </lineage>
</organism>
<proteinExistence type="predicted"/>
<protein>
    <submittedName>
        <fullName evidence="1">Uncharacterized protein</fullName>
    </submittedName>
</protein>
<dbReference type="Proteomes" id="UP000633219">
    <property type="component" value="Unassembled WGS sequence"/>
</dbReference>
<sequence length="80" mass="8824">METTCSANNNVPISVRPQHASGLSTMISAFRKAIRQLGETEDDATMSAWRDPLMHPEIQRMSSRELADLPLSAGYGKYGK</sequence>
<comment type="caution">
    <text evidence="1">The sequence shown here is derived from an EMBL/GenBank/DDBJ whole genome shotgun (WGS) entry which is preliminary data.</text>
</comment>
<gene>
    <name evidence="1" type="ORF">JJB09_07285</name>
</gene>
<keyword evidence="2" id="KW-1185">Reference proteome</keyword>
<evidence type="ECO:0000313" key="2">
    <source>
        <dbReference type="Proteomes" id="UP000633219"/>
    </source>
</evidence>